<gene>
    <name evidence="1" type="ORF">E5336_05230</name>
</gene>
<protein>
    <submittedName>
        <fullName evidence="1">Glycosyltransferase</fullName>
    </submittedName>
</protein>
<sequence>MLDAGKPFFERRTLMQSLTIIVPCLNEEGCIVPFYEEVTKTLAQKDVAYRMLFVDDGSQDGTLREIKRLCGHDNRVGYVSFSRNFGKEAAMKAGLERVDTDLAVFMDADLQHPPRLLPRMLEVLHEENVHLVGAQRKGRNDQSKSRQRLSNLYTRLSRRLLHDLDPAGATDYRVMDRLVIQALQRCPEADRYTKGLWMYAGFPTKWIPYENIERKAGTTKWNLSHLFGYALSAHLSTTAFWSCALTGCGLLFTLLTVAAILWLVLDFSKTALVLVVLCVLADLQYALMALMAILLCKTNMEVKHRPLYVVQEASSAKNAAFK</sequence>
<dbReference type="Proteomes" id="UP000308836">
    <property type="component" value="Unassembled WGS sequence"/>
</dbReference>
<comment type="caution">
    <text evidence="1">The sequence shown here is derived from an EMBL/GenBank/DDBJ whole genome shotgun (WGS) entry which is preliminary data.</text>
</comment>
<evidence type="ECO:0000313" key="2">
    <source>
        <dbReference type="Proteomes" id="UP000308836"/>
    </source>
</evidence>
<name>A0AC61R7T6_9FIRM</name>
<organism evidence="1 2">
    <name type="scientific">Dubosiella muris</name>
    <dbReference type="NCBI Taxonomy" id="3038133"/>
    <lineage>
        <taxon>Bacteria</taxon>
        <taxon>Bacillati</taxon>
        <taxon>Bacillota</taxon>
        <taxon>Erysipelotrichia</taxon>
        <taxon>Erysipelotrichales</taxon>
        <taxon>Erysipelotrichaceae</taxon>
        <taxon>Dubosiella</taxon>
    </lineage>
</organism>
<proteinExistence type="predicted"/>
<evidence type="ECO:0000313" key="1">
    <source>
        <dbReference type="EMBL" id="TGY66250.1"/>
    </source>
</evidence>
<keyword evidence="2" id="KW-1185">Reference proteome</keyword>
<accession>A0AC61R7T6</accession>
<dbReference type="EMBL" id="SRYG01000008">
    <property type="protein sequence ID" value="TGY66250.1"/>
    <property type="molecule type" value="Genomic_DNA"/>
</dbReference>
<reference evidence="1" key="1">
    <citation type="submission" date="2019-04" db="EMBL/GenBank/DDBJ databases">
        <title>Microbes associate with the intestines of laboratory mice.</title>
        <authorList>
            <person name="Navarre W."/>
            <person name="Wong E."/>
            <person name="Huang K."/>
            <person name="Tropini C."/>
            <person name="Ng K."/>
            <person name="Yu B."/>
        </authorList>
    </citation>
    <scope>NUCLEOTIDE SEQUENCE</scope>
    <source>
        <strain evidence="1">NM09_H32</strain>
    </source>
</reference>